<protein>
    <submittedName>
        <fullName evidence="1">Predicted O-methyltransferase YrrM</fullName>
    </submittedName>
</protein>
<keyword evidence="2" id="KW-1185">Reference proteome</keyword>
<dbReference type="Proteomes" id="UP000183400">
    <property type="component" value="Unassembled WGS sequence"/>
</dbReference>
<reference evidence="2" key="1">
    <citation type="submission" date="2016-10" db="EMBL/GenBank/DDBJ databases">
        <authorList>
            <person name="Varghese N."/>
            <person name="Submissions S."/>
        </authorList>
    </citation>
    <scope>NUCLEOTIDE SEQUENCE [LARGE SCALE GENOMIC DNA]</scope>
    <source>
        <strain evidence="2">DSM 27839</strain>
    </source>
</reference>
<gene>
    <name evidence="1" type="ORF">SAMN05444358_101892</name>
</gene>
<keyword evidence="1" id="KW-0489">Methyltransferase</keyword>
<dbReference type="Gene3D" id="3.40.50.150">
    <property type="entry name" value="Vaccinia Virus protein VP39"/>
    <property type="match status" value="1"/>
</dbReference>
<accession>A0A1H2TR47</accession>
<dbReference type="Pfam" id="PF13578">
    <property type="entry name" value="Methyltransf_24"/>
    <property type="match status" value="1"/>
</dbReference>
<dbReference type="STRING" id="985054.SAMN05444358_101892"/>
<dbReference type="EMBL" id="FNNP01000001">
    <property type="protein sequence ID" value="SDW46285.1"/>
    <property type="molecule type" value="Genomic_DNA"/>
</dbReference>
<proteinExistence type="predicted"/>
<dbReference type="AlphaFoldDB" id="A0A1H2TR47"/>
<keyword evidence="1" id="KW-0808">Transferase</keyword>
<dbReference type="GO" id="GO:0008168">
    <property type="term" value="F:methyltransferase activity"/>
    <property type="evidence" value="ECO:0007669"/>
    <property type="project" value="UniProtKB-KW"/>
</dbReference>
<dbReference type="SUPFAM" id="SSF53335">
    <property type="entry name" value="S-adenosyl-L-methionine-dependent methyltransferases"/>
    <property type="match status" value="1"/>
</dbReference>
<sequence length="288" mass="32715">MWSCFVKPRKFPQINAALDELGVKLIDKVTEQDERARLEAFERAGGLTRPAYALSPGMEGFDITQLAKEYASHADALAALKDPASNQTGYETNNGYYDSPDADALYLMIRRFQPKRVIEVGCGNSTRVTRQAIIDGGLQTTITAIDPYPRADIAHVVDQFEQKRLEEVDPALFDQLEAGDVLFIDSSHVVRMSNDVAHLFCRIIPALKPGVVIHVHDVFLPYEYPKRFFYDCPGWGEQYMLHTLLQSDFYSMLWPGYYLQQSRPDAMEALPFLKDGRAQSIWVQLKEK</sequence>
<organism evidence="1 2">
    <name type="scientific">Ruegeria halocynthiae</name>
    <dbReference type="NCBI Taxonomy" id="985054"/>
    <lineage>
        <taxon>Bacteria</taxon>
        <taxon>Pseudomonadati</taxon>
        <taxon>Pseudomonadota</taxon>
        <taxon>Alphaproteobacteria</taxon>
        <taxon>Rhodobacterales</taxon>
        <taxon>Roseobacteraceae</taxon>
        <taxon>Ruegeria</taxon>
    </lineage>
</organism>
<dbReference type="GO" id="GO:0032259">
    <property type="term" value="P:methylation"/>
    <property type="evidence" value="ECO:0007669"/>
    <property type="project" value="UniProtKB-KW"/>
</dbReference>
<name>A0A1H2TR47_9RHOB</name>
<dbReference type="InterPro" id="IPR029063">
    <property type="entry name" value="SAM-dependent_MTases_sf"/>
</dbReference>
<evidence type="ECO:0000313" key="2">
    <source>
        <dbReference type="Proteomes" id="UP000183400"/>
    </source>
</evidence>
<evidence type="ECO:0000313" key="1">
    <source>
        <dbReference type="EMBL" id="SDW46285.1"/>
    </source>
</evidence>